<keyword evidence="3" id="KW-1185">Reference proteome</keyword>
<proteinExistence type="predicted"/>
<protein>
    <recommendedName>
        <fullName evidence="1">HTH LytTR-type domain-containing protein</fullName>
    </recommendedName>
</protein>
<accession>A0ABN8EQI2</accession>
<name>A0ABN8EQI2_9BACT</name>
<feature type="domain" description="HTH LytTR-type" evidence="1">
    <location>
        <begin position="10"/>
        <end position="104"/>
    </location>
</feature>
<evidence type="ECO:0000313" key="2">
    <source>
        <dbReference type="EMBL" id="CAH0995157.1"/>
    </source>
</evidence>
<dbReference type="InterPro" id="IPR007492">
    <property type="entry name" value="LytTR_DNA-bd_dom"/>
</dbReference>
<reference evidence="2" key="1">
    <citation type="submission" date="2021-12" db="EMBL/GenBank/DDBJ databases">
        <authorList>
            <person name="Rodrigo-Torres L."/>
            <person name="Arahal R. D."/>
            <person name="Lucena T."/>
        </authorList>
    </citation>
    <scope>NUCLEOTIDE SEQUENCE</scope>
    <source>
        <strain evidence="2">CECT 8858</strain>
    </source>
</reference>
<dbReference type="RefSeq" id="WP_238805555.1">
    <property type="nucleotide sequence ID" value="NZ_CAKLPY010000001.1"/>
</dbReference>
<comment type="caution">
    <text evidence="2">The sequence shown here is derived from an EMBL/GenBank/DDBJ whole genome shotgun (WGS) entry which is preliminary data.</text>
</comment>
<sequence>MQNKPNPKHSQLIQNVPNQVIRLEGVENYTRFIFDDGSSKLMSYTLKKYDSKLNFPFVRVNKSCIVNFNFCLSLCQINKRIQLIDGSEIQISRRRFEEVLKNVVLI</sequence>
<dbReference type="SMART" id="SM00850">
    <property type="entry name" value="LytTR"/>
    <property type="match status" value="1"/>
</dbReference>
<organism evidence="2 3">
    <name type="scientific">Emticicia aquatica</name>
    <dbReference type="NCBI Taxonomy" id="1681835"/>
    <lineage>
        <taxon>Bacteria</taxon>
        <taxon>Pseudomonadati</taxon>
        <taxon>Bacteroidota</taxon>
        <taxon>Cytophagia</taxon>
        <taxon>Cytophagales</taxon>
        <taxon>Leadbetterellaceae</taxon>
        <taxon>Emticicia</taxon>
    </lineage>
</organism>
<dbReference type="EMBL" id="CAKLPY010000001">
    <property type="protein sequence ID" value="CAH0995157.1"/>
    <property type="molecule type" value="Genomic_DNA"/>
</dbReference>
<dbReference type="Proteomes" id="UP000837932">
    <property type="component" value="Unassembled WGS sequence"/>
</dbReference>
<gene>
    <name evidence="2" type="ORF">EMA8858_01277</name>
</gene>
<evidence type="ECO:0000259" key="1">
    <source>
        <dbReference type="SMART" id="SM00850"/>
    </source>
</evidence>
<evidence type="ECO:0000313" key="3">
    <source>
        <dbReference type="Proteomes" id="UP000837932"/>
    </source>
</evidence>
<dbReference type="Pfam" id="PF04397">
    <property type="entry name" value="LytTR"/>
    <property type="match status" value="1"/>
</dbReference>
<dbReference type="Gene3D" id="2.40.50.1020">
    <property type="entry name" value="LytTr DNA-binding domain"/>
    <property type="match status" value="1"/>
</dbReference>